<dbReference type="RefSeq" id="WP_035613016.1">
    <property type="nucleotide sequence ID" value="NZ_ARYK01000001.1"/>
</dbReference>
<accession>A0A059FUJ8</accession>
<proteinExistence type="predicted"/>
<dbReference type="STRING" id="1280950.HJO_01970"/>
<dbReference type="AlphaFoldDB" id="A0A059FUJ8"/>
<dbReference type="EMBL" id="ARYK01000001">
    <property type="protein sequence ID" value="KCZ94103.1"/>
    <property type="molecule type" value="Genomic_DNA"/>
</dbReference>
<comment type="caution">
    <text evidence="2">The sequence shown here is derived from an EMBL/GenBank/DDBJ whole genome shotgun (WGS) entry which is preliminary data.</text>
</comment>
<name>A0A059FUJ8_9PROT</name>
<keyword evidence="3" id="KW-1185">Reference proteome</keyword>
<organism evidence="2 3">
    <name type="scientific">Hyphomonas johnsonii MHS-2</name>
    <dbReference type="NCBI Taxonomy" id="1280950"/>
    <lineage>
        <taxon>Bacteria</taxon>
        <taxon>Pseudomonadati</taxon>
        <taxon>Pseudomonadota</taxon>
        <taxon>Alphaproteobacteria</taxon>
        <taxon>Hyphomonadales</taxon>
        <taxon>Hyphomonadaceae</taxon>
        <taxon>Hyphomonas</taxon>
    </lineage>
</organism>
<evidence type="ECO:0000313" key="2">
    <source>
        <dbReference type="EMBL" id="KCZ94103.1"/>
    </source>
</evidence>
<evidence type="ECO:0000313" key="3">
    <source>
        <dbReference type="Proteomes" id="UP000025171"/>
    </source>
</evidence>
<sequence>MKYQLPDQVKTGSDAPGFARGPDRQYLEISLMIVSGDPARTDEMTMQVRRKSGLAAWKVPNVHNASAGTSSADTP</sequence>
<evidence type="ECO:0000256" key="1">
    <source>
        <dbReference type="SAM" id="MobiDB-lite"/>
    </source>
</evidence>
<gene>
    <name evidence="2" type="ORF">HJO_01970</name>
</gene>
<protein>
    <submittedName>
        <fullName evidence="2">Uncharacterized protein</fullName>
    </submittedName>
</protein>
<reference evidence="2 3" key="1">
    <citation type="journal article" date="2014" name="Antonie Van Leeuwenhoek">
        <title>Hyphomonas beringensis sp. nov. and Hyphomonas chukchiensis sp. nov., isolated from surface seawater of the Bering Sea and Chukchi Sea.</title>
        <authorList>
            <person name="Li C."/>
            <person name="Lai Q."/>
            <person name="Li G."/>
            <person name="Dong C."/>
            <person name="Wang J."/>
            <person name="Liao Y."/>
            <person name="Shao Z."/>
        </authorList>
    </citation>
    <scope>NUCLEOTIDE SEQUENCE [LARGE SCALE GENOMIC DNA]</scope>
    <source>
        <strain evidence="2 3">MHS-2</strain>
    </source>
</reference>
<feature type="region of interest" description="Disordered" evidence="1">
    <location>
        <begin position="1"/>
        <end position="21"/>
    </location>
</feature>
<dbReference type="Proteomes" id="UP000025171">
    <property type="component" value="Unassembled WGS sequence"/>
</dbReference>